<evidence type="ECO:0000313" key="1">
    <source>
        <dbReference type="EMBL" id="MDX8304461.1"/>
    </source>
</evidence>
<reference evidence="1" key="1">
    <citation type="journal article" date="2023" name="Phytobiomes J">
        <title>Deciphering the key players within the bacterial microbiota associated with aerial crown gall tumors on rhododendron: Insights into the gallobiome.</title>
        <authorList>
            <person name="Kuzmanovic N."/>
            <person name="Nesme J."/>
            <person name="Wolf J."/>
            <person name="Neumann-Schaal M."/>
            <person name="Petersen J."/>
            <person name="Fernandez-Gnecco G."/>
            <person name="Sproeer C."/>
            <person name="Bunk B."/>
            <person name="Overmann J."/>
            <person name="Sorensen S.J."/>
            <person name="Idczak E."/>
            <person name="Smalla K."/>
        </authorList>
    </citation>
    <scope>NUCLEOTIDE SEQUENCE</scope>
    <source>
        <strain evidence="1">Rho-11.1</strain>
    </source>
</reference>
<dbReference type="EMBL" id="JAVRAF010000007">
    <property type="protein sequence ID" value="MDX8304461.1"/>
    <property type="molecule type" value="Genomic_DNA"/>
</dbReference>
<accession>A0AAW9FFY6</accession>
<protein>
    <submittedName>
        <fullName evidence="1">Uncharacterized protein</fullName>
    </submittedName>
</protein>
<sequence length="47" mass="4883">MLISLLLVKLLVLKEVASKGLRDAATSSMMAATDTATSDKVIFNSGA</sequence>
<dbReference type="RefSeq" id="WP_320203197.1">
    <property type="nucleotide sequence ID" value="NZ_CP192782.1"/>
</dbReference>
<proteinExistence type="predicted"/>
<gene>
    <name evidence="1" type="ORF">RMR22_19565</name>
</gene>
<dbReference type="AlphaFoldDB" id="A0AAW9FFY6"/>
<organism evidence="1">
    <name type="scientific">Agrobacterium rosae</name>
    <dbReference type="NCBI Taxonomy" id="1972867"/>
    <lineage>
        <taxon>Bacteria</taxon>
        <taxon>Pseudomonadati</taxon>
        <taxon>Pseudomonadota</taxon>
        <taxon>Alphaproteobacteria</taxon>
        <taxon>Hyphomicrobiales</taxon>
        <taxon>Rhizobiaceae</taxon>
        <taxon>Rhizobium/Agrobacterium group</taxon>
        <taxon>Agrobacterium</taxon>
    </lineage>
</organism>
<name>A0AAW9FFY6_9HYPH</name>
<comment type="caution">
    <text evidence="1">The sequence shown here is derived from an EMBL/GenBank/DDBJ whole genome shotgun (WGS) entry which is preliminary data.</text>
</comment>